<organism evidence="12 13">
    <name type="scientific">Steinernema glaseri</name>
    <dbReference type="NCBI Taxonomy" id="37863"/>
    <lineage>
        <taxon>Eukaryota</taxon>
        <taxon>Metazoa</taxon>
        <taxon>Ecdysozoa</taxon>
        <taxon>Nematoda</taxon>
        <taxon>Chromadorea</taxon>
        <taxon>Rhabditida</taxon>
        <taxon>Tylenchina</taxon>
        <taxon>Panagrolaimomorpha</taxon>
        <taxon>Strongyloidoidea</taxon>
        <taxon>Steinernematidae</taxon>
        <taxon>Steinernema</taxon>
    </lineage>
</organism>
<feature type="active site" description="Proton acceptor" evidence="7">
    <location>
        <position position="173"/>
    </location>
</feature>
<evidence type="ECO:0000259" key="11">
    <source>
        <dbReference type="Pfam" id="PF03372"/>
    </source>
</evidence>
<evidence type="ECO:0000256" key="3">
    <source>
        <dbReference type="ARBA" id="ARBA00012115"/>
    </source>
</evidence>
<evidence type="ECO:0000256" key="10">
    <source>
        <dbReference type="RuleBase" id="RU362131"/>
    </source>
</evidence>
<keyword evidence="8" id="KW-0464">Manganese</keyword>
<dbReference type="SUPFAM" id="SSF56219">
    <property type="entry name" value="DNase I-like"/>
    <property type="match status" value="1"/>
</dbReference>
<comment type="cofactor">
    <cofactor evidence="8 10">
        <name>Mg(2+)</name>
        <dbReference type="ChEBI" id="CHEBI:18420"/>
    </cofactor>
    <cofactor evidence="8 10">
        <name>Mn(2+)</name>
        <dbReference type="ChEBI" id="CHEBI:29035"/>
    </cofactor>
    <text evidence="8 10">Probably binds two magnesium or manganese ions per subunit.</text>
</comment>
<dbReference type="Pfam" id="PF03372">
    <property type="entry name" value="Exo_endo_phos"/>
    <property type="match status" value="1"/>
</dbReference>
<proteinExistence type="inferred from homology"/>
<evidence type="ECO:0000313" key="13">
    <source>
        <dbReference type="WBParaSite" id="L893_g12766.t1"/>
    </source>
</evidence>
<keyword evidence="12" id="KW-1185">Reference proteome</keyword>
<dbReference type="InterPro" id="IPR005135">
    <property type="entry name" value="Endo/exonuclease/phosphatase"/>
</dbReference>
<keyword evidence="5" id="KW-0378">Hydrolase</keyword>
<evidence type="ECO:0000256" key="8">
    <source>
        <dbReference type="PIRSR" id="PIRSR604808-2"/>
    </source>
</evidence>
<name>A0A1I7Y549_9BILA</name>
<dbReference type="InterPro" id="IPR037493">
    <property type="entry name" value="ExoIII-like"/>
</dbReference>
<dbReference type="WBParaSite" id="L893_g12766.t1">
    <property type="protein sequence ID" value="L893_g12766.t1"/>
    <property type="gene ID" value="L893_g12766"/>
</dbReference>
<keyword evidence="4 8" id="KW-0479">Metal-binding</keyword>
<evidence type="ECO:0000256" key="6">
    <source>
        <dbReference type="ARBA" id="ARBA00022842"/>
    </source>
</evidence>
<dbReference type="InterPro" id="IPR004808">
    <property type="entry name" value="AP_endonuc_1"/>
</dbReference>
<dbReference type="PANTHER" id="PTHR43250:SF2">
    <property type="entry name" value="EXODEOXYRIBONUCLEASE III"/>
    <property type="match status" value="1"/>
</dbReference>
<dbReference type="GO" id="GO:0006281">
    <property type="term" value="P:DNA repair"/>
    <property type="evidence" value="ECO:0007669"/>
    <property type="project" value="UniProtKB-KW"/>
</dbReference>
<dbReference type="NCBIfam" id="TIGR00633">
    <property type="entry name" value="xth"/>
    <property type="match status" value="1"/>
</dbReference>
<dbReference type="EC" id="3.1.11.2" evidence="3"/>
<protein>
    <recommendedName>
        <fullName evidence="3">exodeoxyribonuclease III</fullName>
        <ecNumber evidence="3">3.1.11.2</ecNumber>
    </recommendedName>
</protein>
<feature type="site" description="Transition state stabilizer" evidence="9">
    <location>
        <position position="74"/>
    </location>
</feature>
<evidence type="ECO:0000256" key="2">
    <source>
        <dbReference type="ARBA" id="ARBA00007092"/>
    </source>
</evidence>
<dbReference type="InterPro" id="IPR036691">
    <property type="entry name" value="Endo/exonu/phosph_ase_sf"/>
</dbReference>
<dbReference type="PROSITE" id="PS51435">
    <property type="entry name" value="AP_NUCLEASE_F1_4"/>
    <property type="match status" value="1"/>
</dbReference>
<dbReference type="AlphaFoldDB" id="A0A1I7Y549"/>
<feature type="active site" description="Proton donor/acceptor" evidence="7">
    <location>
        <position position="72"/>
    </location>
</feature>
<sequence length="262" mass="29484">RNLPNYEDPQQRLLAATYPSPDGPVRVICAYCPNGQSLESEKYTYKLEWFAALHDWLEKELQQYPRLAILGDYNIAPADQDVHDPAKWVGDVLVSPPERAAFERLLALGLHDAYRLFEQSGSPFTWWDYRRFAFRRDAGLRIDHALLSDALKARCTACDIDREPRANEQPSDHAPQTDSGYVLEITLEQEHKIWAYLAISEPDLDAVANIVPPEQFEAGGDVHVMAIAQADDAAQEVQEVLFSMTPNDTVVFLCADPASVQA</sequence>
<dbReference type="GO" id="GO:0008311">
    <property type="term" value="F:double-stranded DNA 3'-5' DNA exonuclease activity"/>
    <property type="evidence" value="ECO:0007669"/>
    <property type="project" value="UniProtKB-EC"/>
</dbReference>
<reference evidence="13" key="1">
    <citation type="submission" date="2016-11" db="UniProtKB">
        <authorList>
            <consortium name="WormBaseParasite"/>
        </authorList>
    </citation>
    <scope>IDENTIFICATION</scope>
</reference>
<evidence type="ECO:0000256" key="5">
    <source>
        <dbReference type="ARBA" id="ARBA00022801"/>
    </source>
</evidence>
<feature type="binding site" evidence="8">
    <location>
        <position position="74"/>
    </location>
    <ligand>
        <name>Mg(2+)</name>
        <dbReference type="ChEBI" id="CHEBI:18420"/>
        <label>1</label>
    </ligand>
</feature>
<feature type="binding site" evidence="8">
    <location>
        <position position="173"/>
    </location>
    <ligand>
        <name>Mg(2+)</name>
        <dbReference type="ChEBI" id="CHEBI:18420"/>
        <label>1</label>
    </ligand>
</feature>
<accession>A0A1I7Y549</accession>
<dbReference type="PANTHER" id="PTHR43250">
    <property type="entry name" value="EXODEOXYRIBONUCLEASE III"/>
    <property type="match status" value="1"/>
</dbReference>
<evidence type="ECO:0000256" key="9">
    <source>
        <dbReference type="PIRSR" id="PIRSR604808-3"/>
    </source>
</evidence>
<evidence type="ECO:0000313" key="12">
    <source>
        <dbReference type="Proteomes" id="UP000095287"/>
    </source>
</evidence>
<keyword evidence="6 8" id="KW-0460">Magnesium</keyword>
<dbReference type="Proteomes" id="UP000095287">
    <property type="component" value="Unplaced"/>
</dbReference>
<feature type="active site" evidence="7">
    <location>
        <position position="31"/>
    </location>
</feature>
<dbReference type="Gene3D" id="3.60.10.10">
    <property type="entry name" value="Endonuclease/exonuclease/phosphatase"/>
    <property type="match status" value="1"/>
</dbReference>
<feature type="site" description="Interaction with DNA substrate" evidence="9">
    <location>
        <position position="173"/>
    </location>
</feature>
<evidence type="ECO:0000256" key="1">
    <source>
        <dbReference type="ARBA" id="ARBA00000493"/>
    </source>
</evidence>
<comment type="similarity">
    <text evidence="2 10">Belongs to the DNA repair enzymes AP/ExoA family.</text>
</comment>
<feature type="binding site" evidence="8">
    <location>
        <position position="72"/>
    </location>
    <ligand>
        <name>Mg(2+)</name>
        <dbReference type="ChEBI" id="CHEBI:18420"/>
        <label>1</label>
    </ligand>
</feature>
<dbReference type="GO" id="GO:0046872">
    <property type="term" value="F:metal ion binding"/>
    <property type="evidence" value="ECO:0007669"/>
    <property type="project" value="UniProtKB-KW"/>
</dbReference>
<evidence type="ECO:0000256" key="4">
    <source>
        <dbReference type="ARBA" id="ARBA00022723"/>
    </source>
</evidence>
<feature type="site" description="Important for catalytic activity" evidence="9">
    <location>
        <position position="143"/>
    </location>
</feature>
<evidence type="ECO:0000256" key="7">
    <source>
        <dbReference type="PIRSR" id="PIRSR604808-1"/>
    </source>
</evidence>
<keyword evidence="10" id="KW-0227">DNA damage</keyword>
<comment type="catalytic activity">
    <reaction evidence="1">
        <text>Exonucleolytic cleavage in the 3'- to 5'-direction to yield nucleoside 5'-phosphates.</text>
        <dbReference type="EC" id="3.1.11.2"/>
    </reaction>
</comment>
<keyword evidence="10" id="KW-0234">DNA repair</keyword>
<feature type="binding site" evidence="8">
    <location>
        <position position="172"/>
    </location>
    <ligand>
        <name>Mg(2+)</name>
        <dbReference type="ChEBI" id="CHEBI:18420"/>
        <label>1</label>
    </ligand>
</feature>
<feature type="domain" description="Endonuclease/exonuclease/phosphatase" evidence="11">
    <location>
        <begin position="23"/>
        <end position="173"/>
    </location>
</feature>